<dbReference type="EMBL" id="NBNE01002942">
    <property type="protein sequence ID" value="OWZ09021.1"/>
    <property type="molecule type" value="Genomic_DNA"/>
</dbReference>
<feature type="region of interest" description="Disordered" evidence="1">
    <location>
        <begin position="69"/>
        <end position="88"/>
    </location>
</feature>
<dbReference type="Proteomes" id="UP000198211">
    <property type="component" value="Unassembled WGS sequence"/>
</dbReference>
<sequence>MAFGLPGAGCTAPTSSATQGTLSISPRAGASREVAALGVPAPRGSGVLCSGRGGPAVASHDCSLVPLAQEAPRSSTGSLDVAAGLQQE</sequence>
<dbReference type="OrthoDB" id="146594at2759"/>
<gene>
    <name evidence="2" type="ORF">PHMEG_00018344</name>
</gene>
<proteinExistence type="predicted"/>
<feature type="region of interest" description="Disordered" evidence="1">
    <location>
        <begin position="1"/>
        <end position="23"/>
    </location>
</feature>
<organism evidence="2 3">
    <name type="scientific">Phytophthora megakarya</name>
    <dbReference type="NCBI Taxonomy" id="4795"/>
    <lineage>
        <taxon>Eukaryota</taxon>
        <taxon>Sar</taxon>
        <taxon>Stramenopiles</taxon>
        <taxon>Oomycota</taxon>
        <taxon>Peronosporomycetes</taxon>
        <taxon>Peronosporales</taxon>
        <taxon>Peronosporaceae</taxon>
        <taxon>Phytophthora</taxon>
    </lineage>
</organism>
<reference evidence="3" key="1">
    <citation type="submission" date="2017-03" db="EMBL/GenBank/DDBJ databases">
        <title>Phytopthora megakarya and P. palmivora, two closely related causual agents of cacao black pod achieved similar genome size and gene model numbers by different mechanisms.</title>
        <authorList>
            <person name="Ali S."/>
            <person name="Shao J."/>
            <person name="Larry D.J."/>
            <person name="Kronmiller B."/>
            <person name="Shen D."/>
            <person name="Strem M.D."/>
            <person name="Melnick R.L."/>
            <person name="Guiltinan M.J."/>
            <person name="Tyler B.M."/>
            <person name="Meinhardt L.W."/>
            <person name="Bailey B.A."/>
        </authorList>
    </citation>
    <scope>NUCLEOTIDE SEQUENCE [LARGE SCALE GENOMIC DNA]</scope>
    <source>
        <strain evidence="3">zdho120</strain>
    </source>
</reference>
<name>A0A225VU02_9STRA</name>
<evidence type="ECO:0000256" key="1">
    <source>
        <dbReference type="SAM" id="MobiDB-lite"/>
    </source>
</evidence>
<comment type="caution">
    <text evidence="2">The sequence shown here is derived from an EMBL/GenBank/DDBJ whole genome shotgun (WGS) entry which is preliminary data.</text>
</comment>
<evidence type="ECO:0000313" key="3">
    <source>
        <dbReference type="Proteomes" id="UP000198211"/>
    </source>
</evidence>
<protein>
    <submittedName>
        <fullName evidence="2">Uncharacterized protein</fullName>
    </submittedName>
</protein>
<evidence type="ECO:0000313" key="2">
    <source>
        <dbReference type="EMBL" id="OWZ09021.1"/>
    </source>
</evidence>
<dbReference type="STRING" id="4795.A0A225VU02"/>
<accession>A0A225VU02</accession>
<dbReference type="AlphaFoldDB" id="A0A225VU02"/>
<keyword evidence="3" id="KW-1185">Reference proteome</keyword>
<feature type="compositionally biased region" description="Polar residues" evidence="1">
    <location>
        <begin position="12"/>
        <end position="23"/>
    </location>
</feature>